<dbReference type="InterPro" id="IPR004525">
    <property type="entry name" value="EpmA"/>
</dbReference>
<dbReference type="EC" id="6.3.1.-" evidence="5"/>
<dbReference type="PANTHER" id="PTHR42918">
    <property type="entry name" value="LYSYL-TRNA SYNTHETASE"/>
    <property type="match status" value="1"/>
</dbReference>
<dbReference type="PROSITE" id="PS50862">
    <property type="entry name" value="AA_TRNA_LIGASE_II"/>
    <property type="match status" value="1"/>
</dbReference>
<organism evidence="5 6">
    <name type="scientific">Candidatus Rhabdochlamydia oedothoracis</name>
    <dbReference type="NCBI Taxonomy" id="2720720"/>
    <lineage>
        <taxon>Bacteria</taxon>
        <taxon>Pseudomonadati</taxon>
        <taxon>Chlamydiota</taxon>
        <taxon>Chlamydiia</taxon>
        <taxon>Parachlamydiales</taxon>
        <taxon>Candidatus Rhabdochlamydiaceae</taxon>
        <taxon>Candidatus Rhabdochlamydia</taxon>
    </lineage>
</organism>
<dbReference type="SUPFAM" id="SSF55681">
    <property type="entry name" value="Class II aaRS and biotin synthetases"/>
    <property type="match status" value="1"/>
</dbReference>
<dbReference type="Proteomes" id="UP000826014">
    <property type="component" value="Chromosome"/>
</dbReference>
<keyword evidence="3" id="KW-0067">ATP-binding</keyword>
<dbReference type="PRINTS" id="PR00982">
    <property type="entry name" value="TRNASYNTHLYS"/>
</dbReference>
<dbReference type="NCBIfam" id="TIGR00462">
    <property type="entry name" value="genX"/>
    <property type="match status" value="1"/>
</dbReference>
<keyword evidence="2" id="KW-0547">Nucleotide-binding</keyword>
<dbReference type="InterPro" id="IPR006195">
    <property type="entry name" value="aa-tRNA-synth_II"/>
</dbReference>
<proteinExistence type="predicted"/>
<keyword evidence="5" id="KW-0251">Elongation factor</keyword>
<evidence type="ECO:0000259" key="4">
    <source>
        <dbReference type="PROSITE" id="PS50862"/>
    </source>
</evidence>
<dbReference type="GO" id="GO:0003746">
    <property type="term" value="F:translation elongation factor activity"/>
    <property type="evidence" value="ECO:0007669"/>
    <property type="project" value="UniProtKB-KW"/>
</dbReference>
<feature type="domain" description="Aminoacyl-transfer RNA synthetases class-II family profile" evidence="4">
    <location>
        <begin position="15"/>
        <end position="304"/>
    </location>
</feature>
<evidence type="ECO:0000256" key="3">
    <source>
        <dbReference type="ARBA" id="ARBA00022840"/>
    </source>
</evidence>
<evidence type="ECO:0000256" key="1">
    <source>
        <dbReference type="ARBA" id="ARBA00022598"/>
    </source>
</evidence>
<dbReference type="InterPro" id="IPR004364">
    <property type="entry name" value="Aa-tRNA-synt_II"/>
</dbReference>
<dbReference type="Gene3D" id="3.30.930.10">
    <property type="entry name" value="Bira Bifunctional Protein, Domain 2"/>
    <property type="match status" value="1"/>
</dbReference>
<keyword evidence="5" id="KW-0648">Protein biosynthesis</keyword>
<protein>
    <submittedName>
        <fullName evidence="5">Elongation factor P--(R)-beta-lysine ligase</fullName>
        <ecNumber evidence="5">6.3.1.-</ecNumber>
    </submittedName>
</protein>
<dbReference type="RefSeq" id="WP_215217039.1">
    <property type="nucleotide sequence ID" value="NZ_CP075587.1"/>
</dbReference>
<dbReference type="EMBL" id="CP075587">
    <property type="protein sequence ID" value="QYF49348.1"/>
    <property type="molecule type" value="Genomic_DNA"/>
</dbReference>
<keyword evidence="6" id="KW-1185">Reference proteome</keyword>
<evidence type="ECO:0000313" key="6">
    <source>
        <dbReference type="Proteomes" id="UP000826014"/>
    </source>
</evidence>
<accession>A0ABX8V278</accession>
<keyword evidence="1 5" id="KW-0436">Ligase</keyword>
<evidence type="ECO:0000256" key="2">
    <source>
        <dbReference type="ARBA" id="ARBA00022741"/>
    </source>
</evidence>
<gene>
    <name evidence="5" type="ORF">RHABOEDO_001670</name>
</gene>
<name>A0ABX8V278_9BACT</name>
<dbReference type="InterPro" id="IPR018149">
    <property type="entry name" value="Lys-tRNA-synth_II_C"/>
</dbReference>
<dbReference type="GO" id="GO:0016874">
    <property type="term" value="F:ligase activity"/>
    <property type="evidence" value="ECO:0007669"/>
    <property type="project" value="UniProtKB-KW"/>
</dbReference>
<sequence length="310" mass="36142">MSKKDLSLLYSRADLLTKIRHFFLQRKVLEVDCPALSLTASIDPHIDVMKVCLSNKLGYLHTSPEYRMKRLLSYGIKDIYQLSHVFRNHEFGRWHNPEFTMLEWYRIDWSLEQLIRETLDLLQMTLGNLPIHTYTYREAFTQATEIDCDTCDVQELFDCLKAYDIQISDTSWDRDFLIQLVMGSVVEPTLDPHYLTVITDFPIEQAALAKTRLVDQKLVACRFEVYYKTVEIANGYQELTDPQENKLRIEKANQTRLLMGKEALPIDEKFLQDLELPPCCGVALGFDRLLALKHGLNNLKPILPFSWDET</sequence>
<reference evidence="5 6" key="1">
    <citation type="journal article" date="2022" name="bioRxiv">
        <title>Ecology and evolution of chlamydial symbionts of arthropods.</title>
        <authorList>
            <person name="Halter T."/>
            <person name="Koestlbacher S."/>
            <person name="Collingro A."/>
            <person name="Sixt B.S."/>
            <person name="Toenshoff E.R."/>
            <person name="Hendrickx F."/>
            <person name="Kostanjsek R."/>
            <person name="Horn M."/>
        </authorList>
    </citation>
    <scope>NUCLEOTIDE SEQUENCE [LARGE SCALE GENOMIC DNA]</scope>
    <source>
        <strain evidence="5">W744xW776</strain>
    </source>
</reference>
<dbReference type="InterPro" id="IPR045864">
    <property type="entry name" value="aa-tRNA-synth_II/BPL/LPL"/>
</dbReference>
<dbReference type="Pfam" id="PF00152">
    <property type="entry name" value="tRNA-synt_2"/>
    <property type="match status" value="1"/>
</dbReference>
<dbReference type="NCBIfam" id="NF006828">
    <property type="entry name" value="PRK09350.1"/>
    <property type="match status" value="1"/>
</dbReference>
<evidence type="ECO:0000313" key="5">
    <source>
        <dbReference type="EMBL" id="QYF49348.1"/>
    </source>
</evidence>
<dbReference type="PANTHER" id="PTHR42918:SF6">
    <property type="entry name" value="ELONGATION FACTOR P--(R)-BETA-LYSINE LIGASE"/>
    <property type="match status" value="1"/>
</dbReference>